<protein>
    <submittedName>
        <fullName evidence="1">Uncharacterized protein</fullName>
    </submittedName>
</protein>
<comment type="caution">
    <text evidence="1">The sequence shown here is derived from an EMBL/GenBank/DDBJ whole genome shotgun (WGS) entry which is preliminary data.</text>
</comment>
<name>A0A2P7U1I4_9NEIS</name>
<organism evidence="1 2">
    <name type="scientific">Neisseria iguanae</name>
    <dbReference type="NCBI Taxonomy" id="90242"/>
    <lineage>
        <taxon>Bacteria</taxon>
        <taxon>Pseudomonadati</taxon>
        <taxon>Pseudomonadota</taxon>
        <taxon>Betaproteobacteria</taxon>
        <taxon>Neisseriales</taxon>
        <taxon>Neisseriaceae</taxon>
        <taxon>Neisseria</taxon>
    </lineage>
</organism>
<evidence type="ECO:0000313" key="2">
    <source>
        <dbReference type="Proteomes" id="UP000241868"/>
    </source>
</evidence>
<reference evidence="1 2" key="1">
    <citation type="submission" date="2018-03" db="EMBL/GenBank/DDBJ databases">
        <title>Neisseria weixii sp. nov., isolated from the intestinal contents of Tibetan Plateau pika (Ochotona curzoniae) in Yushu, Qinghai Province, China.</title>
        <authorList>
            <person name="Gui Z."/>
        </authorList>
    </citation>
    <scope>NUCLEOTIDE SEQUENCE [LARGE SCALE GENOMIC DNA]</scope>
    <source>
        <strain evidence="1 2">ATCC 51483</strain>
    </source>
</reference>
<keyword evidence="2" id="KW-1185">Reference proteome</keyword>
<gene>
    <name evidence="1" type="ORF">C7N83_03860</name>
</gene>
<dbReference type="AlphaFoldDB" id="A0A2P7U1I4"/>
<evidence type="ECO:0000313" key="1">
    <source>
        <dbReference type="EMBL" id="PSJ80836.1"/>
    </source>
</evidence>
<proteinExistence type="predicted"/>
<accession>A0A2P7U1I4</accession>
<dbReference type="Proteomes" id="UP000241868">
    <property type="component" value="Unassembled WGS sequence"/>
</dbReference>
<sequence length="63" mass="6938">MLLPEINPISYICRIFVDVNDEPAICGTANFPILSPKGYQSAYYNADLYGKLTVPALMSVVQV</sequence>
<dbReference type="OrthoDB" id="8605521at2"/>
<dbReference type="EMBL" id="PXYY01000014">
    <property type="protein sequence ID" value="PSJ80836.1"/>
    <property type="molecule type" value="Genomic_DNA"/>
</dbReference>